<gene>
    <name evidence="1" type="ORF">HMPREF3187_01771</name>
</gene>
<dbReference type="STRING" id="87541.AWM71_06745"/>
<evidence type="ECO:0000313" key="1">
    <source>
        <dbReference type="EMBL" id="KXB33128.1"/>
    </source>
</evidence>
<evidence type="ECO:0000313" key="2">
    <source>
        <dbReference type="Proteomes" id="UP000070422"/>
    </source>
</evidence>
<dbReference type="Proteomes" id="UP000070422">
    <property type="component" value="Unassembled WGS sequence"/>
</dbReference>
<organism evidence="1 2">
    <name type="scientific">Aerococcus christensenii</name>
    <dbReference type="NCBI Taxonomy" id="87541"/>
    <lineage>
        <taxon>Bacteria</taxon>
        <taxon>Bacillati</taxon>
        <taxon>Bacillota</taxon>
        <taxon>Bacilli</taxon>
        <taxon>Lactobacillales</taxon>
        <taxon>Aerococcaceae</taxon>
        <taxon>Aerococcus</taxon>
    </lineage>
</organism>
<sequence>METELNNKAINYLTAEQNKKIASKLLPILRLIEFYEIKESLALSAYASSKTEKASEEIKKCSEKLSDLFIDAIVYDYQEIIDNVYCVLMNSDDIKDLNSNLSSLGIK</sequence>
<dbReference type="EMBL" id="LSCQ01000103">
    <property type="protein sequence ID" value="KXB33128.1"/>
    <property type="molecule type" value="Genomic_DNA"/>
</dbReference>
<dbReference type="AlphaFoldDB" id="A0A133XQB8"/>
<reference evidence="1 2" key="1">
    <citation type="submission" date="2016-01" db="EMBL/GenBank/DDBJ databases">
        <authorList>
            <person name="Oliw E.H."/>
        </authorList>
    </citation>
    <scope>NUCLEOTIDE SEQUENCE [LARGE SCALE GENOMIC DNA]</scope>
    <source>
        <strain evidence="1 2">KA00635</strain>
    </source>
</reference>
<name>A0A133XQB8_9LACT</name>
<dbReference type="PATRIC" id="fig|87541.4.peg.1751"/>
<protein>
    <submittedName>
        <fullName evidence="1">Uncharacterized protein</fullName>
    </submittedName>
</protein>
<comment type="caution">
    <text evidence="1">The sequence shown here is derived from an EMBL/GenBank/DDBJ whole genome shotgun (WGS) entry which is preliminary data.</text>
</comment>
<proteinExistence type="predicted"/>
<dbReference type="RefSeq" id="WP_060937380.1">
    <property type="nucleotide sequence ID" value="NZ_KQ959338.1"/>
</dbReference>
<accession>A0A133XQB8</accession>